<sequence length="271" mass="30802">MKINKGLISFGLLLLAGVSVATHADPASAKVQLGSFLTTRRAISVKNSKQKVTIKIPKGTTVQVDGFKNRNGVKYAYFNIEKLNYNVRKPLLNKNTSTISAWQKLTKANYKQIKKPTYLYYYSAIVRHQRRYNKIIQRNGSMWEGQRFPANFSSAHNARVRVTNDGYLEYYKSSPYLYRVSSKPTYSAKIINAKHEVAREYLTVKKGTDALPFDKLANGDSQIVIWWTAANTYTALPNENNAKQVISSNLYRLGNSKSNYWFMKSGTANLK</sequence>
<evidence type="ECO:0000256" key="1">
    <source>
        <dbReference type="SAM" id="SignalP"/>
    </source>
</evidence>
<evidence type="ECO:0000313" key="3">
    <source>
        <dbReference type="Proteomes" id="UP000030361"/>
    </source>
</evidence>
<name>A0A1S6QGA4_9LACO</name>
<reference evidence="2 3" key="1">
    <citation type="journal article" date="2015" name="Genome Announc.">
        <title>Genome Sequence of Lactobacillus curieae CCTCC M 2011381T, a Novel Producer of Gamma-aminobutyric Acid.</title>
        <authorList>
            <person name="Wang Y."/>
            <person name="Wang Y."/>
            <person name="Lang C."/>
            <person name="Wei D."/>
            <person name="Xu P."/>
            <person name="Xie J."/>
        </authorList>
    </citation>
    <scope>NUCLEOTIDE SEQUENCE [LARGE SCALE GENOMIC DNA]</scope>
    <source>
        <strain evidence="2 3">CCTCC M 2011381</strain>
    </source>
</reference>
<accession>A0A1S6QGA4</accession>
<feature type="signal peptide" evidence="1">
    <location>
        <begin position="1"/>
        <end position="24"/>
    </location>
</feature>
<keyword evidence="3" id="KW-1185">Reference proteome</keyword>
<dbReference type="EMBL" id="CP018906">
    <property type="protein sequence ID" value="AQW20632.1"/>
    <property type="molecule type" value="Genomic_DNA"/>
</dbReference>
<proteinExistence type="predicted"/>
<evidence type="ECO:0008006" key="4">
    <source>
        <dbReference type="Google" id="ProtNLM"/>
    </source>
</evidence>
<dbReference type="KEGG" id="lcu:PL11_001245"/>
<feature type="chain" id="PRO_5039616850" description="Surface layer protein A domain-containing protein" evidence="1">
    <location>
        <begin position="25"/>
        <end position="271"/>
    </location>
</feature>
<dbReference type="Proteomes" id="UP000030361">
    <property type="component" value="Chromosome"/>
</dbReference>
<organism evidence="2 3">
    <name type="scientific">Lentilactobacillus curieae</name>
    <dbReference type="NCBI Taxonomy" id="1138822"/>
    <lineage>
        <taxon>Bacteria</taxon>
        <taxon>Bacillati</taxon>
        <taxon>Bacillota</taxon>
        <taxon>Bacilli</taxon>
        <taxon>Lactobacillales</taxon>
        <taxon>Lactobacillaceae</taxon>
        <taxon>Lentilactobacillus</taxon>
    </lineage>
</organism>
<evidence type="ECO:0000313" key="2">
    <source>
        <dbReference type="EMBL" id="AQW20632.1"/>
    </source>
</evidence>
<protein>
    <recommendedName>
        <fullName evidence="4">Surface layer protein A domain-containing protein</fullName>
    </recommendedName>
</protein>
<dbReference type="RefSeq" id="WP_052127631.1">
    <property type="nucleotide sequence ID" value="NZ_CP018906.1"/>
</dbReference>
<keyword evidence="1" id="KW-0732">Signal</keyword>
<gene>
    <name evidence="2" type="ORF">PL11_001245</name>
</gene>
<dbReference type="AlphaFoldDB" id="A0A1S6QGA4"/>
<dbReference type="OrthoDB" id="2321354at2"/>